<comment type="caution">
    <text evidence="2">The sequence shown here is derived from an EMBL/GenBank/DDBJ whole genome shotgun (WGS) entry which is preliminary data.</text>
</comment>
<feature type="transmembrane region" description="Helical" evidence="1">
    <location>
        <begin position="173"/>
        <end position="201"/>
    </location>
</feature>
<feature type="transmembrane region" description="Helical" evidence="1">
    <location>
        <begin position="323"/>
        <end position="342"/>
    </location>
</feature>
<feature type="transmembrane region" description="Helical" evidence="1">
    <location>
        <begin position="145"/>
        <end position="167"/>
    </location>
</feature>
<feature type="transmembrane region" description="Helical" evidence="1">
    <location>
        <begin position="44"/>
        <end position="62"/>
    </location>
</feature>
<evidence type="ECO:0008006" key="4">
    <source>
        <dbReference type="Google" id="ProtNLM"/>
    </source>
</evidence>
<organism evidence="2 3">
    <name type="scientific">Lasiodiplodia theobromae</name>
    <dbReference type="NCBI Taxonomy" id="45133"/>
    <lineage>
        <taxon>Eukaryota</taxon>
        <taxon>Fungi</taxon>
        <taxon>Dikarya</taxon>
        <taxon>Ascomycota</taxon>
        <taxon>Pezizomycotina</taxon>
        <taxon>Dothideomycetes</taxon>
        <taxon>Dothideomycetes incertae sedis</taxon>
        <taxon>Botryosphaeriales</taxon>
        <taxon>Botryosphaeriaceae</taxon>
        <taxon>Lasiodiplodia</taxon>
    </lineage>
</organism>
<keyword evidence="1" id="KW-0812">Transmembrane</keyword>
<dbReference type="OrthoDB" id="5287295at2759"/>
<feature type="transmembrane region" description="Helical" evidence="1">
    <location>
        <begin position="12"/>
        <end position="37"/>
    </location>
</feature>
<feature type="transmembrane region" description="Helical" evidence="1">
    <location>
        <begin position="242"/>
        <end position="266"/>
    </location>
</feature>
<dbReference type="Proteomes" id="UP000325902">
    <property type="component" value="Unassembled WGS sequence"/>
</dbReference>
<proteinExistence type="predicted"/>
<evidence type="ECO:0000313" key="2">
    <source>
        <dbReference type="EMBL" id="KAB2579400.1"/>
    </source>
</evidence>
<accession>A0A5N5DP62</accession>
<dbReference type="AlphaFoldDB" id="A0A5N5DP62"/>
<keyword evidence="3" id="KW-1185">Reference proteome</keyword>
<sequence>MAAASSVPQEVLGLAIFVDCLSLIATVLGLLLCFMLWNHGERVSYILMLSACTTFGAIVGLIRHVDYTLNWRDIQEERFEHEQHFSYSQSDMFRKADVGWRLVLSWISIFTYNVDALLVLFWSIALFIGTWDIRMKTSSKKIMSAVFKTSAIVLPIAMCVVCSNDAIQQIPVAYLVLFNFIMAICLTTGSLLVIVVLLKYLQSRNLFTRFFPRSTGKSPSLGGGTMSSVATTRTQTGTDKWLIVRFSIIMICLLVFETAQIIYQIVNYERNRHDSRAAATSPDFSIEQAKVDISQDIPGTLPSIIAFLIFGTTGPFRKKYAQAFKIIFCCTITAIQSTGLLARQPKTISLFRERTICIFSPFTALLEEPVIDELRNSASTPCTSFAP</sequence>
<keyword evidence="1" id="KW-1133">Transmembrane helix</keyword>
<reference evidence="2 3" key="1">
    <citation type="journal article" date="2019" name="Sci. Rep.">
        <title>A multi-omics analysis of the grapevine pathogen Lasiodiplodia theobromae reveals that temperature affects the expression of virulence- and pathogenicity-related genes.</title>
        <authorList>
            <person name="Felix C."/>
            <person name="Meneses R."/>
            <person name="Goncalves M.F.M."/>
            <person name="Tilleman L."/>
            <person name="Duarte A.S."/>
            <person name="Jorrin-Novo J.V."/>
            <person name="Van de Peer Y."/>
            <person name="Deforce D."/>
            <person name="Van Nieuwerburgh F."/>
            <person name="Esteves A.C."/>
            <person name="Alves A."/>
        </authorList>
    </citation>
    <scope>NUCLEOTIDE SEQUENCE [LARGE SCALE GENOMIC DNA]</scope>
    <source>
        <strain evidence="2 3">LA-SOL3</strain>
    </source>
</reference>
<name>A0A5N5DP62_9PEZI</name>
<feature type="transmembrane region" description="Helical" evidence="1">
    <location>
        <begin position="109"/>
        <end position="133"/>
    </location>
</feature>
<evidence type="ECO:0000313" key="3">
    <source>
        <dbReference type="Proteomes" id="UP000325902"/>
    </source>
</evidence>
<protein>
    <recommendedName>
        <fullName evidence="4">Glycoside hydrolase</fullName>
    </recommendedName>
</protein>
<keyword evidence="1" id="KW-0472">Membrane</keyword>
<gene>
    <name evidence="2" type="ORF">DBV05_g2044</name>
</gene>
<evidence type="ECO:0000256" key="1">
    <source>
        <dbReference type="SAM" id="Phobius"/>
    </source>
</evidence>
<dbReference type="EMBL" id="VCHE01000007">
    <property type="protein sequence ID" value="KAB2579400.1"/>
    <property type="molecule type" value="Genomic_DNA"/>
</dbReference>